<dbReference type="Pfam" id="PF07751">
    <property type="entry name" value="Abi_2"/>
    <property type="match status" value="1"/>
</dbReference>
<dbReference type="Proteomes" id="UP000029003">
    <property type="component" value="Unassembled WGS sequence"/>
</dbReference>
<proteinExistence type="predicted"/>
<gene>
    <name evidence="1" type="ORF">THER5_1810</name>
</gene>
<accession>A0A087E8Y8</accession>
<evidence type="ECO:0000313" key="2">
    <source>
        <dbReference type="Proteomes" id="UP000029003"/>
    </source>
</evidence>
<comment type="caution">
    <text evidence="1">The sequence shown here is derived from an EMBL/GenBank/DDBJ whole genome shotgun (WGS) entry which is preliminary data.</text>
</comment>
<protein>
    <submittedName>
        <fullName evidence="1">Abi-like protein</fullName>
    </submittedName>
</protein>
<dbReference type="EMBL" id="JGZT01000003">
    <property type="protein sequence ID" value="KFJ04239.1"/>
    <property type="molecule type" value="Genomic_DNA"/>
</dbReference>
<reference evidence="1 2" key="1">
    <citation type="submission" date="2014-03" db="EMBL/GenBank/DDBJ databases">
        <title>Genomics of Bifidobacteria.</title>
        <authorList>
            <person name="Ventura M."/>
            <person name="Milani C."/>
            <person name="Lugli G.A."/>
        </authorList>
    </citation>
    <scope>NUCLEOTIDE SEQUENCE [LARGE SCALE GENOMIC DNA]</scope>
    <source>
        <strain evidence="1 2">LMG 21395</strain>
    </source>
</reference>
<name>A0A087E8Y8_9BIFI</name>
<dbReference type="OrthoDB" id="5363652at2"/>
<evidence type="ECO:0000313" key="1">
    <source>
        <dbReference type="EMBL" id="KFJ04239.1"/>
    </source>
</evidence>
<dbReference type="RefSeq" id="WP_029575685.1">
    <property type="nucleotide sequence ID" value="NZ_JGZT01000003.1"/>
</dbReference>
<dbReference type="AlphaFoldDB" id="A0A087E8Y8"/>
<sequence>MDKPFLTLDEQVNRLESRGLLVDTRTRWILEREGYYSVVNGYKWPFLDEGESAKAGDDRYKRGASFHDIYRLFSFDRKLRHLVFEYTTLAEATLKTVVAYRFSAEHRDEVNPYLNPDNYAADKSESAGTLIQILRKIIKPPAHDRQEGRNRSDCQSYLLHYQERHDGEIPLWVLTNAMTLGQTFWLYQCVPAKVRGAIAESYENLYADSHRHRLPEKTISVKRLDAIYQRVRQFRNICAHDERLYCAHPHERNASVWQLIQDFMFVVDKKRYQEFLQRVSSLVRDLRKDLSGYWDVVVREMGFTDFESEMSELMSKIEKL</sequence>
<organism evidence="1 2">
    <name type="scientific">Bifidobacterium thermacidophilum subsp. thermacidophilum</name>
    <dbReference type="NCBI Taxonomy" id="79262"/>
    <lineage>
        <taxon>Bacteria</taxon>
        <taxon>Bacillati</taxon>
        <taxon>Actinomycetota</taxon>
        <taxon>Actinomycetes</taxon>
        <taxon>Bifidobacteriales</taxon>
        <taxon>Bifidobacteriaceae</taxon>
        <taxon>Bifidobacterium</taxon>
    </lineage>
</organism>
<dbReference type="InterPro" id="IPR011664">
    <property type="entry name" value="Abi_system_AbiD/AbiF-like"/>
</dbReference>